<protein>
    <submittedName>
        <fullName evidence="1">Uncharacterized protein</fullName>
    </submittedName>
</protein>
<dbReference type="AlphaFoldDB" id="A0A2U3KB28"/>
<evidence type="ECO:0000313" key="1">
    <source>
        <dbReference type="EMBL" id="SPF36859.1"/>
    </source>
</evidence>
<evidence type="ECO:0000313" key="2">
    <source>
        <dbReference type="Proteomes" id="UP000238916"/>
    </source>
</evidence>
<reference evidence="2" key="1">
    <citation type="submission" date="2018-02" db="EMBL/GenBank/DDBJ databases">
        <authorList>
            <person name="Hausmann B."/>
        </authorList>
    </citation>
    <scope>NUCLEOTIDE SEQUENCE [LARGE SCALE GENOMIC DNA]</scope>
    <source>
        <strain evidence="2">Peat soil MAG SbF1</strain>
    </source>
</reference>
<accession>A0A2U3KB28</accession>
<organism evidence="1 2">
    <name type="scientific">Candidatus Desulfosporosinus infrequens</name>
    <dbReference type="NCBI Taxonomy" id="2043169"/>
    <lineage>
        <taxon>Bacteria</taxon>
        <taxon>Bacillati</taxon>
        <taxon>Bacillota</taxon>
        <taxon>Clostridia</taxon>
        <taxon>Eubacteriales</taxon>
        <taxon>Desulfitobacteriaceae</taxon>
        <taxon>Desulfosporosinus</taxon>
    </lineage>
</organism>
<name>A0A2U3KB28_9FIRM</name>
<sequence length="124" mass="13718">MRKLISRNAYDKILGIRTGKVYIGEVKNNKLIKLKTITDRSRLTDSPSLKTEWTGSIPFQDAHSLIGAKGEMIVYDKKTVSIVTAGQLKEVQMQGDENYISDDGAELIQLSSDGTSTLLDLQSL</sequence>
<gene>
    <name evidence="1" type="ORF">SBF1_170001</name>
</gene>
<proteinExistence type="predicted"/>
<dbReference type="Proteomes" id="UP000238916">
    <property type="component" value="Unassembled WGS sequence"/>
</dbReference>
<dbReference type="EMBL" id="OMOF01000079">
    <property type="protein sequence ID" value="SPF36859.1"/>
    <property type="molecule type" value="Genomic_DNA"/>
</dbReference>